<dbReference type="AlphaFoldDB" id="A0A5E4MI73"/>
<reference evidence="2 3" key="1">
    <citation type="submission" date="2019-08" db="EMBL/GenBank/DDBJ databases">
        <authorList>
            <person name="Alioto T."/>
            <person name="Alioto T."/>
            <person name="Gomez Garrido J."/>
        </authorList>
    </citation>
    <scope>NUCLEOTIDE SEQUENCE [LARGE SCALE GENOMIC DNA]</scope>
</reference>
<accession>A0A5E4MI73</accession>
<dbReference type="OrthoDB" id="6602786at2759"/>
<keyword evidence="3" id="KW-1185">Reference proteome</keyword>
<dbReference type="Proteomes" id="UP000325440">
    <property type="component" value="Unassembled WGS sequence"/>
</dbReference>
<feature type="signal peptide" evidence="1">
    <location>
        <begin position="1"/>
        <end position="24"/>
    </location>
</feature>
<evidence type="ECO:0000313" key="3">
    <source>
        <dbReference type="Proteomes" id="UP000325440"/>
    </source>
</evidence>
<protein>
    <submittedName>
        <fullName evidence="2">Uncharacterized protein</fullName>
    </submittedName>
</protein>
<keyword evidence="1" id="KW-0732">Signal</keyword>
<evidence type="ECO:0000256" key="1">
    <source>
        <dbReference type="SAM" id="SignalP"/>
    </source>
</evidence>
<feature type="chain" id="PRO_5023030143" evidence="1">
    <location>
        <begin position="25"/>
        <end position="139"/>
    </location>
</feature>
<name>A0A5E4MI73_9HEMI</name>
<sequence length="139" mass="16459">MKVGTLMCIAVVFIGVSMLQYVNGGKKVTDKKLENWIEKKDKDNYEKKTSPYELDDLKSEPEIPKHGKELLDMLEVIQYIITDVFNNKEFRKFMIKRFLHNYVPHATDFLKRINKLKMEMDPKSAKIDEQRDEKMKNSL</sequence>
<gene>
    <name evidence="2" type="ORF">CINCED_3A010141</name>
</gene>
<organism evidence="2 3">
    <name type="scientific">Cinara cedri</name>
    <dbReference type="NCBI Taxonomy" id="506608"/>
    <lineage>
        <taxon>Eukaryota</taxon>
        <taxon>Metazoa</taxon>
        <taxon>Ecdysozoa</taxon>
        <taxon>Arthropoda</taxon>
        <taxon>Hexapoda</taxon>
        <taxon>Insecta</taxon>
        <taxon>Pterygota</taxon>
        <taxon>Neoptera</taxon>
        <taxon>Paraneoptera</taxon>
        <taxon>Hemiptera</taxon>
        <taxon>Sternorrhyncha</taxon>
        <taxon>Aphidomorpha</taxon>
        <taxon>Aphidoidea</taxon>
        <taxon>Aphididae</taxon>
        <taxon>Lachninae</taxon>
        <taxon>Cinara</taxon>
    </lineage>
</organism>
<evidence type="ECO:0000313" key="2">
    <source>
        <dbReference type="EMBL" id="VVC31867.1"/>
    </source>
</evidence>
<proteinExistence type="predicted"/>
<dbReference type="EMBL" id="CABPRJ010000951">
    <property type="protein sequence ID" value="VVC31867.1"/>
    <property type="molecule type" value="Genomic_DNA"/>
</dbReference>